<evidence type="ECO:0000313" key="2">
    <source>
        <dbReference type="EMBL" id="GIX89587.1"/>
    </source>
</evidence>
<name>A0AAV4NXC2_9ARAC</name>
<evidence type="ECO:0000256" key="1">
    <source>
        <dbReference type="SAM" id="MobiDB-lite"/>
    </source>
</evidence>
<protein>
    <submittedName>
        <fullName evidence="2">Uncharacterized protein</fullName>
    </submittedName>
</protein>
<dbReference type="Proteomes" id="UP001054837">
    <property type="component" value="Unassembled WGS sequence"/>
</dbReference>
<evidence type="ECO:0000313" key="3">
    <source>
        <dbReference type="Proteomes" id="UP001054837"/>
    </source>
</evidence>
<sequence length="98" mass="11379">MWKPTDITCPIVRAQTTWKHRTTVTISDPEEEEMNDIRFRTPDRRRTSSRRRFPDHARFPPFLMISSTPLPSDEHSDTQSTVTPSPNPSSELVRISTL</sequence>
<comment type="caution">
    <text evidence="2">The sequence shown here is derived from an EMBL/GenBank/DDBJ whole genome shotgun (WGS) entry which is preliminary data.</text>
</comment>
<dbReference type="EMBL" id="BPLQ01002195">
    <property type="protein sequence ID" value="GIX89587.1"/>
    <property type="molecule type" value="Genomic_DNA"/>
</dbReference>
<feature type="compositionally biased region" description="Basic and acidic residues" evidence="1">
    <location>
        <begin position="41"/>
        <end position="58"/>
    </location>
</feature>
<proteinExistence type="predicted"/>
<organism evidence="2 3">
    <name type="scientific">Caerostris darwini</name>
    <dbReference type="NCBI Taxonomy" id="1538125"/>
    <lineage>
        <taxon>Eukaryota</taxon>
        <taxon>Metazoa</taxon>
        <taxon>Ecdysozoa</taxon>
        <taxon>Arthropoda</taxon>
        <taxon>Chelicerata</taxon>
        <taxon>Arachnida</taxon>
        <taxon>Araneae</taxon>
        <taxon>Araneomorphae</taxon>
        <taxon>Entelegynae</taxon>
        <taxon>Araneoidea</taxon>
        <taxon>Araneidae</taxon>
        <taxon>Caerostris</taxon>
    </lineage>
</organism>
<feature type="region of interest" description="Disordered" evidence="1">
    <location>
        <begin position="41"/>
        <end position="98"/>
    </location>
</feature>
<reference evidence="2 3" key="1">
    <citation type="submission" date="2021-06" db="EMBL/GenBank/DDBJ databases">
        <title>Caerostris darwini draft genome.</title>
        <authorList>
            <person name="Kono N."/>
            <person name="Arakawa K."/>
        </authorList>
    </citation>
    <scope>NUCLEOTIDE SEQUENCE [LARGE SCALE GENOMIC DNA]</scope>
</reference>
<keyword evidence="3" id="KW-1185">Reference proteome</keyword>
<accession>A0AAV4NXC2</accession>
<dbReference type="AlphaFoldDB" id="A0AAV4NXC2"/>
<gene>
    <name evidence="2" type="ORF">CDAR_390211</name>
</gene>
<feature type="compositionally biased region" description="Polar residues" evidence="1">
    <location>
        <begin position="78"/>
        <end position="98"/>
    </location>
</feature>